<keyword evidence="3" id="KW-0804">Transcription</keyword>
<reference evidence="6" key="1">
    <citation type="submission" date="2016-10" db="EMBL/GenBank/DDBJ databases">
        <authorList>
            <person name="Varghese N."/>
            <person name="Submissions S."/>
        </authorList>
    </citation>
    <scope>NUCLEOTIDE SEQUENCE [LARGE SCALE GENOMIC DNA]</scope>
    <source>
        <strain evidence="6">P18</strain>
    </source>
</reference>
<dbReference type="PANTHER" id="PTHR47893:SF1">
    <property type="entry name" value="REGULATORY PROTEIN PCHR"/>
    <property type="match status" value="1"/>
</dbReference>
<dbReference type="SUPFAM" id="SSF46689">
    <property type="entry name" value="Homeodomain-like"/>
    <property type="match status" value="1"/>
</dbReference>
<feature type="domain" description="HTH araC/xylS-type" evidence="4">
    <location>
        <begin position="215"/>
        <end position="313"/>
    </location>
</feature>
<evidence type="ECO:0000256" key="3">
    <source>
        <dbReference type="ARBA" id="ARBA00023163"/>
    </source>
</evidence>
<dbReference type="RefSeq" id="WP_022766199.1">
    <property type="nucleotide sequence ID" value="NZ_FOXO01000003.1"/>
</dbReference>
<evidence type="ECO:0000313" key="5">
    <source>
        <dbReference type="EMBL" id="SFP54613.1"/>
    </source>
</evidence>
<organism evidence="5 6">
    <name type="scientific">Butyrivibrio proteoclasticus</name>
    <dbReference type="NCBI Taxonomy" id="43305"/>
    <lineage>
        <taxon>Bacteria</taxon>
        <taxon>Bacillati</taxon>
        <taxon>Bacillota</taxon>
        <taxon>Clostridia</taxon>
        <taxon>Lachnospirales</taxon>
        <taxon>Lachnospiraceae</taxon>
        <taxon>Butyrivibrio</taxon>
    </lineage>
</organism>
<keyword evidence="2 5" id="KW-0238">DNA-binding</keyword>
<proteinExistence type="predicted"/>
<keyword evidence="6" id="KW-1185">Reference proteome</keyword>
<name>A0A1I5R7Z6_9FIRM</name>
<dbReference type="SMART" id="SM00342">
    <property type="entry name" value="HTH_ARAC"/>
    <property type="match status" value="1"/>
</dbReference>
<dbReference type="PROSITE" id="PS00041">
    <property type="entry name" value="HTH_ARAC_FAMILY_1"/>
    <property type="match status" value="1"/>
</dbReference>
<dbReference type="Proteomes" id="UP000182624">
    <property type="component" value="Unassembled WGS sequence"/>
</dbReference>
<dbReference type="GO" id="GO:0003700">
    <property type="term" value="F:DNA-binding transcription factor activity"/>
    <property type="evidence" value="ECO:0007669"/>
    <property type="project" value="InterPro"/>
</dbReference>
<dbReference type="InterPro" id="IPR018060">
    <property type="entry name" value="HTH_AraC"/>
</dbReference>
<dbReference type="InterPro" id="IPR009057">
    <property type="entry name" value="Homeodomain-like_sf"/>
</dbReference>
<dbReference type="InterPro" id="IPR018062">
    <property type="entry name" value="HTH_AraC-typ_CS"/>
</dbReference>
<dbReference type="PANTHER" id="PTHR47893">
    <property type="entry name" value="REGULATORY PROTEIN PCHR"/>
    <property type="match status" value="1"/>
</dbReference>
<dbReference type="Gene3D" id="1.10.10.60">
    <property type="entry name" value="Homeodomain-like"/>
    <property type="match status" value="1"/>
</dbReference>
<evidence type="ECO:0000256" key="2">
    <source>
        <dbReference type="ARBA" id="ARBA00023125"/>
    </source>
</evidence>
<evidence type="ECO:0000259" key="4">
    <source>
        <dbReference type="PROSITE" id="PS01124"/>
    </source>
</evidence>
<evidence type="ECO:0000313" key="6">
    <source>
        <dbReference type="Proteomes" id="UP000182624"/>
    </source>
</evidence>
<keyword evidence="1" id="KW-0805">Transcription regulation</keyword>
<dbReference type="Pfam" id="PF12833">
    <property type="entry name" value="HTH_18"/>
    <property type="match status" value="1"/>
</dbReference>
<dbReference type="AlphaFoldDB" id="A0A1I5R7Z6"/>
<sequence>MAVFINKSTQIDFKLPATDCGNEGKMKWIVYDDLFHAGYIDIWSRYLPETIFRSTSFKNQDTVPVKINYCFRGRCEVLLNSGVTTFVVGDELAIDYGTSQNNEEAFFYPTAEYEGIELILYPSEELGKILSFNGKENIINEITQKCTDRSIPFITVAEERIRRCVEDLKDDILGQTDSNLLLMDIIKLLYLINGMSFKSDKRRTFCTSSQVDIAKEALGIISADLSKRHSAAELAASFGISESSLKNYFRAVFGKGYSEIISEIRMRKAAELIRENKENLGKIAETVGYQNQSRFSEAFLKYHKVLPMEYKRISRC</sequence>
<dbReference type="OrthoDB" id="9772607at2"/>
<dbReference type="InterPro" id="IPR053142">
    <property type="entry name" value="PchR_regulatory_protein"/>
</dbReference>
<protein>
    <submittedName>
        <fullName evidence="5">AraC-type DNA-binding protein</fullName>
    </submittedName>
</protein>
<gene>
    <name evidence="5" type="ORF">SAMN04487928_103172</name>
</gene>
<dbReference type="PROSITE" id="PS01124">
    <property type="entry name" value="HTH_ARAC_FAMILY_2"/>
    <property type="match status" value="1"/>
</dbReference>
<evidence type="ECO:0000256" key="1">
    <source>
        <dbReference type="ARBA" id="ARBA00023015"/>
    </source>
</evidence>
<dbReference type="GO" id="GO:0043565">
    <property type="term" value="F:sequence-specific DNA binding"/>
    <property type="evidence" value="ECO:0007669"/>
    <property type="project" value="InterPro"/>
</dbReference>
<dbReference type="EMBL" id="FOXO01000003">
    <property type="protein sequence ID" value="SFP54613.1"/>
    <property type="molecule type" value="Genomic_DNA"/>
</dbReference>
<accession>A0A1I5R7Z6</accession>